<dbReference type="InterPro" id="IPR023214">
    <property type="entry name" value="HAD_sf"/>
</dbReference>
<reference evidence="2 3" key="1">
    <citation type="journal article" date="2024" name="bioRxiv">
        <title>Comparative genomics of Cryptococcus and Kwoniella reveals pathogenesis evolution and contrasting karyotype dynamics via intercentromeric recombination or chromosome fusion.</title>
        <authorList>
            <person name="Coelho M.A."/>
            <person name="David-Palma M."/>
            <person name="Shea T."/>
            <person name="Bowers K."/>
            <person name="McGinley-Smith S."/>
            <person name="Mohammad A.W."/>
            <person name="Gnirke A."/>
            <person name="Yurkov A.M."/>
            <person name="Nowrousian M."/>
            <person name="Sun S."/>
            <person name="Cuomo C.A."/>
            <person name="Heitman J."/>
        </authorList>
    </citation>
    <scope>NUCLEOTIDE SEQUENCE [LARGE SCALE GENOMIC DNA]</scope>
    <source>
        <strain evidence="2 3">CBS 13917</strain>
    </source>
</reference>
<dbReference type="PANTHER" id="PTHR12083">
    <property type="entry name" value="BIFUNCTIONAL POLYNUCLEOTIDE PHOSPHATASE/KINASE"/>
    <property type="match status" value="1"/>
</dbReference>
<dbReference type="RefSeq" id="XP_066802006.1">
    <property type="nucleotide sequence ID" value="XM_066947592.1"/>
</dbReference>
<protein>
    <submittedName>
        <fullName evidence="2">Polynucleotide kinase 3'-phosphatase</fullName>
    </submittedName>
</protein>
<dbReference type="GO" id="GO:0006281">
    <property type="term" value="P:DNA repair"/>
    <property type="evidence" value="ECO:0007669"/>
    <property type="project" value="TreeGrafter"/>
</dbReference>
<feature type="region of interest" description="Disordered" evidence="1">
    <location>
        <begin position="52"/>
        <end position="71"/>
    </location>
</feature>
<keyword evidence="3" id="KW-1185">Reference proteome</keyword>
<dbReference type="KEGG" id="kne:92181752"/>
<dbReference type="GO" id="GO:0046404">
    <property type="term" value="F:ATP-dependent polydeoxyribonucleotide 5'-hydroxyl-kinase activity"/>
    <property type="evidence" value="ECO:0007669"/>
    <property type="project" value="TreeGrafter"/>
</dbReference>
<dbReference type="InterPro" id="IPR013954">
    <property type="entry name" value="PNK3P"/>
</dbReference>
<proteinExistence type="predicted"/>
<dbReference type="InterPro" id="IPR006551">
    <property type="entry name" value="Polynucleotide_phosphatase"/>
</dbReference>
<dbReference type="GO" id="GO:0046403">
    <property type="term" value="F:polynucleotide 3'-phosphatase activity"/>
    <property type="evidence" value="ECO:0007669"/>
    <property type="project" value="TreeGrafter"/>
</dbReference>
<dbReference type="PANTHER" id="PTHR12083:SF9">
    <property type="entry name" value="BIFUNCTIONAL POLYNUCLEOTIDE PHOSPHATASE_KINASE"/>
    <property type="match status" value="1"/>
</dbReference>
<accession>A0AAW0YVF7</accession>
<dbReference type="Gene3D" id="3.40.50.300">
    <property type="entry name" value="P-loop containing nucleotide triphosphate hydrolases"/>
    <property type="match status" value="1"/>
</dbReference>
<dbReference type="SUPFAM" id="SSF56784">
    <property type="entry name" value="HAD-like"/>
    <property type="match status" value="1"/>
</dbReference>
<keyword evidence="2" id="KW-0808">Transferase</keyword>
<feature type="compositionally biased region" description="Low complexity" evidence="1">
    <location>
        <begin position="53"/>
        <end position="71"/>
    </location>
</feature>
<dbReference type="GeneID" id="92181752"/>
<dbReference type="InterPro" id="IPR036412">
    <property type="entry name" value="HAD-like_sf"/>
</dbReference>
<dbReference type="AlphaFoldDB" id="A0AAW0YVF7"/>
<evidence type="ECO:0000313" key="3">
    <source>
        <dbReference type="Proteomes" id="UP001388673"/>
    </source>
</evidence>
<dbReference type="InterPro" id="IPR027417">
    <property type="entry name" value="P-loop_NTPase"/>
</dbReference>
<dbReference type="Gene3D" id="3.40.50.1000">
    <property type="entry name" value="HAD superfamily/HAD-like"/>
    <property type="match status" value="1"/>
</dbReference>
<dbReference type="InterPro" id="IPR006549">
    <property type="entry name" value="HAD-SF_hydro_IIIA"/>
</dbReference>
<dbReference type="GO" id="GO:0003690">
    <property type="term" value="F:double-stranded DNA binding"/>
    <property type="evidence" value="ECO:0007669"/>
    <property type="project" value="TreeGrafter"/>
</dbReference>
<dbReference type="EMBL" id="JBCAWK010000008">
    <property type="protein sequence ID" value="KAK8850575.1"/>
    <property type="molecule type" value="Genomic_DNA"/>
</dbReference>
<evidence type="ECO:0000256" key="1">
    <source>
        <dbReference type="SAM" id="MobiDB-lite"/>
    </source>
</evidence>
<dbReference type="FunFam" id="3.40.50.300:FF:000737">
    <property type="entry name" value="Bifunctional polynucleotide phosphatase/kinase"/>
    <property type="match status" value="1"/>
</dbReference>
<name>A0AAW0YVF7_9TREE</name>
<keyword evidence="2" id="KW-0418">Kinase</keyword>
<dbReference type="Proteomes" id="UP001388673">
    <property type="component" value="Unassembled WGS sequence"/>
</dbReference>
<dbReference type="Pfam" id="PF13671">
    <property type="entry name" value="AAA_33"/>
    <property type="match status" value="1"/>
</dbReference>
<gene>
    <name evidence="2" type="ORF">IAR55_004494</name>
</gene>
<dbReference type="SUPFAM" id="SSF52540">
    <property type="entry name" value="P-loop containing nucleoside triphosphate hydrolases"/>
    <property type="match status" value="1"/>
</dbReference>
<dbReference type="Pfam" id="PF08645">
    <property type="entry name" value="PNK3P"/>
    <property type="match status" value="1"/>
</dbReference>
<evidence type="ECO:0000313" key="2">
    <source>
        <dbReference type="EMBL" id="KAK8850575.1"/>
    </source>
</evidence>
<sequence>MPAIKRPSEDAIPLAKKPHPFFVAGGKTQLGTFQPSPPTLIHYTHLDPFAKEPVASSSSTPSSSSSPSKQPKKVAVSFYDLDGTLIKPRLGGPFPKSRDDWMWWNPSVPEKLKQEWEEGRHLVVISNQGDSREKVRSEWRLKLPLIAAKMPSGVPLRILAALSMTDVYRKPNIGMFETISKLYQDRGLEIDMERSVFVGDAAGRMARGPQTKDHGDTDYKFALNNGLRFLTPEEHFLGHPRPSFPEPPNGFRPAKVGNLGSLPHIVPSHTPITRPETEIVLFVGPPASGKSSFFRNHFAPNGYEHVNQDLLGTRDKCLRVAEGFLREGKAVVIDNTNRNRVTRAHWINLASRLKVSIRVFHFLCPLELAKHNNMYRACYAPPGEPPRTLLPLLAFTSYAAASEPPTAVEGFDEVRGVNFHFEGGEEQRRKWDMYMLEQKR</sequence>
<dbReference type="NCBIfam" id="TIGR01664">
    <property type="entry name" value="DNA-3'-Pase"/>
    <property type="match status" value="1"/>
</dbReference>
<organism evidence="2 3">
    <name type="scientific">Kwoniella newhampshirensis</name>
    <dbReference type="NCBI Taxonomy" id="1651941"/>
    <lineage>
        <taxon>Eukaryota</taxon>
        <taxon>Fungi</taxon>
        <taxon>Dikarya</taxon>
        <taxon>Basidiomycota</taxon>
        <taxon>Agaricomycotina</taxon>
        <taxon>Tremellomycetes</taxon>
        <taxon>Tremellales</taxon>
        <taxon>Cryptococcaceae</taxon>
        <taxon>Kwoniella</taxon>
    </lineage>
</organism>
<comment type="caution">
    <text evidence="2">The sequence shown here is derived from an EMBL/GenBank/DDBJ whole genome shotgun (WGS) entry which is preliminary data.</text>
</comment>
<dbReference type="NCBIfam" id="TIGR01662">
    <property type="entry name" value="HAD-SF-IIIA"/>
    <property type="match status" value="1"/>
</dbReference>